<evidence type="ECO:0000256" key="7">
    <source>
        <dbReference type="ARBA" id="ARBA00023274"/>
    </source>
</evidence>
<keyword evidence="10" id="KW-1185">Reference proteome</keyword>
<accession>G2QTE0</accession>
<dbReference type="GeneID" id="11517051"/>
<dbReference type="PANTHER" id="PTHR13243:SF1">
    <property type="entry name" value="NUCLEOLAR PROTEIN 16"/>
    <property type="match status" value="1"/>
</dbReference>
<dbReference type="STRING" id="578455.G2QTE0"/>
<dbReference type="RefSeq" id="XP_003649093.1">
    <property type="nucleotide sequence ID" value="XM_003649045.1"/>
</dbReference>
<dbReference type="Pfam" id="PF09420">
    <property type="entry name" value="Nop16"/>
    <property type="match status" value="1"/>
</dbReference>
<evidence type="ECO:0000256" key="1">
    <source>
        <dbReference type="ARBA" id="ARBA00002889"/>
    </source>
</evidence>
<sequence>MGRERQNRKRRSSRPKITMPNRRKKVLNPLGNGIIAKNWNKKETLSQNYSRFGLVAKLGKQTGGKAPSNRSIISAAGQDALAVRSGDQGLLQVREVKVERDASGRITRVLRDSNPLGDPLNELDSDPDSDSEERRKEKQRQRNYEEWSGFHEEKEGGEGDKPAVLRALEREASRPTEKKVRHQSEREVDWLRRLVERHGDDTAAMAKDMKLNPMQQTAADIRRRLKKAGLLDS</sequence>
<evidence type="ECO:0000256" key="6">
    <source>
        <dbReference type="ARBA" id="ARBA00023242"/>
    </source>
</evidence>
<evidence type="ECO:0000256" key="5">
    <source>
        <dbReference type="ARBA" id="ARBA00015522"/>
    </source>
</evidence>
<comment type="function">
    <text evidence="1">Involved in the biogenesis of the 60S ribosomal subunit.</text>
</comment>
<comment type="subcellular location">
    <subcellularLocation>
        <location evidence="2">Nucleus</location>
        <location evidence="2">Nucleolus</location>
    </subcellularLocation>
</comment>
<dbReference type="EMBL" id="CP003009">
    <property type="protein sequence ID" value="AEO62757.1"/>
    <property type="molecule type" value="Genomic_DNA"/>
</dbReference>
<keyword evidence="7" id="KW-0687">Ribonucleoprotein</keyword>
<dbReference type="PANTHER" id="PTHR13243">
    <property type="entry name" value="HSPC111 PROTEIN-RELATED"/>
    <property type="match status" value="1"/>
</dbReference>
<evidence type="ECO:0000256" key="2">
    <source>
        <dbReference type="ARBA" id="ARBA00004604"/>
    </source>
</evidence>
<comment type="subunit">
    <text evidence="4">Component of the pre-66S ribosomal particle.</text>
</comment>
<comment type="similarity">
    <text evidence="3">Belongs to the NOP16 family.</text>
</comment>
<organism evidence="9 10">
    <name type="scientific">Thermothielavioides terrestris (strain ATCC 38088 / NRRL 8126)</name>
    <name type="common">Thielavia terrestris</name>
    <dbReference type="NCBI Taxonomy" id="578455"/>
    <lineage>
        <taxon>Eukaryota</taxon>
        <taxon>Fungi</taxon>
        <taxon>Dikarya</taxon>
        <taxon>Ascomycota</taxon>
        <taxon>Pezizomycotina</taxon>
        <taxon>Sordariomycetes</taxon>
        <taxon>Sordariomycetidae</taxon>
        <taxon>Sordariales</taxon>
        <taxon>Chaetomiaceae</taxon>
        <taxon>Thermothielavioides</taxon>
        <taxon>Thermothielavioides terrestris</taxon>
    </lineage>
</organism>
<name>G2QTE0_THETT</name>
<dbReference type="Proteomes" id="UP000008181">
    <property type="component" value="Chromosome 1"/>
</dbReference>
<protein>
    <recommendedName>
        <fullName evidence="5">Nucleolar protein 16</fullName>
    </recommendedName>
</protein>
<dbReference type="HOGENOM" id="CLU_078857_0_0_1"/>
<evidence type="ECO:0000256" key="8">
    <source>
        <dbReference type="SAM" id="MobiDB-lite"/>
    </source>
</evidence>
<evidence type="ECO:0000256" key="3">
    <source>
        <dbReference type="ARBA" id="ARBA00008479"/>
    </source>
</evidence>
<gene>
    <name evidence="9" type="ORF">THITE_2039864</name>
</gene>
<dbReference type="GO" id="GO:0042273">
    <property type="term" value="P:ribosomal large subunit biogenesis"/>
    <property type="evidence" value="ECO:0007669"/>
    <property type="project" value="TreeGrafter"/>
</dbReference>
<dbReference type="KEGG" id="ttt:THITE_2039864"/>
<proteinExistence type="inferred from homology"/>
<keyword evidence="6" id="KW-0539">Nucleus</keyword>
<dbReference type="eggNOG" id="KOG4771">
    <property type="taxonomic scope" value="Eukaryota"/>
</dbReference>
<dbReference type="GO" id="GO:1990904">
    <property type="term" value="C:ribonucleoprotein complex"/>
    <property type="evidence" value="ECO:0007669"/>
    <property type="project" value="UniProtKB-KW"/>
</dbReference>
<evidence type="ECO:0000256" key="4">
    <source>
        <dbReference type="ARBA" id="ARBA00011187"/>
    </source>
</evidence>
<feature type="region of interest" description="Disordered" evidence="8">
    <location>
        <begin position="1"/>
        <end position="24"/>
    </location>
</feature>
<evidence type="ECO:0000313" key="9">
    <source>
        <dbReference type="EMBL" id="AEO62757.1"/>
    </source>
</evidence>
<dbReference type="AlphaFoldDB" id="G2QTE0"/>
<dbReference type="OrthoDB" id="285729at2759"/>
<feature type="compositionally biased region" description="Acidic residues" evidence="8">
    <location>
        <begin position="121"/>
        <end position="131"/>
    </location>
</feature>
<evidence type="ECO:0000313" key="10">
    <source>
        <dbReference type="Proteomes" id="UP000008181"/>
    </source>
</evidence>
<dbReference type="InterPro" id="IPR019002">
    <property type="entry name" value="Ribosome_biogenesis_Nop16"/>
</dbReference>
<reference evidence="9 10" key="1">
    <citation type="journal article" date="2011" name="Nat. Biotechnol.">
        <title>Comparative genomic analysis of the thermophilic biomass-degrading fungi Myceliophthora thermophila and Thielavia terrestris.</title>
        <authorList>
            <person name="Berka R.M."/>
            <person name="Grigoriev I.V."/>
            <person name="Otillar R."/>
            <person name="Salamov A."/>
            <person name="Grimwood J."/>
            <person name="Reid I."/>
            <person name="Ishmael N."/>
            <person name="John T."/>
            <person name="Darmond C."/>
            <person name="Moisan M.-C."/>
            <person name="Henrissat B."/>
            <person name="Coutinho P.M."/>
            <person name="Lombard V."/>
            <person name="Natvig D.O."/>
            <person name="Lindquist E."/>
            <person name="Schmutz J."/>
            <person name="Lucas S."/>
            <person name="Harris P."/>
            <person name="Powlowski J."/>
            <person name="Bellemare A."/>
            <person name="Taylor D."/>
            <person name="Butler G."/>
            <person name="de Vries R.P."/>
            <person name="Allijn I.E."/>
            <person name="van den Brink J."/>
            <person name="Ushinsky S."/>
            <person name="Storms R."/>
            <person name="Powell A.J."/>
            <person name="Paulsen I.T."/>
            <person name="Elbourne L.D.H."/>
            <person name="Baker S.E."/>
            <person name="Magnuson J."/>
            <person name="LaBoissiere S."/>
            <person name="Clutterbuck A.J."/>
            <person name="Martinez D."/>
            <person name="Wogulis M."/>
            <person name="de Leon A.L."/>
            <person name="Rey M.W."/>
            <person name="Tsang A."/>
        </authorList>
    </citation>
    <scope>NUCLEOTIDE SEQUENCE [LARGE SCALE GENOMIC DNA]</scope>
    <source>
        <strain evidence="10">ATCC 38088 / NRRL 8126</strain>
    </source>
</reference>
<dbReference type="GO" id="GO:0005730">
    <property type="term" value="C:nucleolus"/>
    <property type="evidence" value="ECO:0007669"/>
    <property type="project" value="UniProtKB-SubCell"/>
</dbReference>
<feature type="region of interest" description="Disordered" evidence="8">
    <location>
        <begin position="110"/>
        <end position="161"/>
    </location>
</feature>
<feature type="compositionally biased region" description="Basic and acidic residues" evidence="8">
    <location>
        <begin position="132"/>
        <end position="161"/>
    </location>
</feature>
<feature type="compositionally biased region" description="Basic residues" evidence="8">
    <location>
        <begin position="1"/>
        <end position="14"/>
    </location>
</feature>